<dbReference type="InterPro" id="IPR036388">
    <property type="entry name" value="WH-like_DNA-bd_sf"/>
</dbReference>
<dbReference type="PANTHER" id="PTHR30514:SF21">
    <property type="entry name" value="RPIR-FAMILY TRANSCRIPTIONAL REGULATOR"/>
    <property type="match status" value="1"/>
</dbReference>
<dbReference type="EMBL" id="JAFREL020000003">
    <property type="protein sequence ID" value="MEO1771786.1"/>
    <property type="molecule type" value="Genomic_DNA"/>
</dbReference>
<dbReference type="RefSeq" id="WP_242704630.1">
    <property type="nucleotide sequence ID" value="NZ_JAFREL020000003.1"/>
</dbReference>
<evidence type="ECO:0000259" key="1">
    <source>
        <dbReference type="PROSITE" id="PS51071"/>
    </source>
</evidence>
<reference evidence="2 3" key="1">
    <citation type="submission" date="2024-02" db="EMBL/GenBank/DDBJ databases">
        <title>The Genome Sequence of Enterococcus sp. DIV0159.</title>
        <authorList>
            <person name="Earl A."/>
            <person name="Manson A."/>
            <person name="Gilmore M."/>
            <person name="Sanders J."/>
            <person name="Shea T."/>
            <person name="Howe W."/>
            <person name="Livny J."/>
            <person name="Cuomo C."/>
            <person name="Neafsey D."/>
            <person name="Birren B."/>
        </authorList>
    </citation>
    <scope>NUCLEOTIDE SEQUENCE [LARGE SCALE GENOMIC DNA]</scope>
    <source>
        <strain evidence="2 3">665A</strain>
    </source>
</reference>
<dbReference type="SUPFAM" id="SSF46689">
    <property type="entry name" value="Homeodomain-like"/>
    <property type="match status" value="1"/>
</dbReference>
<evidence type="ECO:0000313" key="2">
    <source>
        <dbReference type="EMBL" id="MEO1771786.1"/>
    </source>
</evidence>
<dbReference type="Proteomes" id="UP000664357">
    <property type="component" value="Unassembled WGS sequence"/>
</dbReference>
<feature type="domain" description="HTH rpiR-type" evidence="1">
    <location>
        <begin position="1"/>
        <end position="46"/>
    </location>
</feature>
<accession>A0ABV0ET46</accession>
<organism evidence="2 3">
    <name type="scientific">Candidatus Enterococcus ferrettii</name>
    <dbReference type="NCBI Taxonomy" id="2815324"/>
    <lineage>
        <taxon>Bacteria</taxon>
        <taxon>Bacillati</taxon>
        <taxon>Bacillota</taxon>
        <taxon>Bacilli</taxon>
        <taxon>Lactobacillales</taxon>
        <taxon>Enterococcaceae</taxon>
        <taxon>Enterococcus</taxon>
    </lineage>
</organism>
<dbReference type="Gene3D" id="1.10.10.10">
    <property type="entry name" value="Winged helix-like DNA-binding domain superfamily/Winged helix DNA-binding domain"/>
    <property type="match status" value="1"/>
</dbReference>
<protein>
    <recommendedName>
        <fullName evidence="1">HTH rpiR-type domain-containing protein</fullName>
    </recommendedName>
</protein>
<dbReference type="PANTHER" id="PTHR30514">
    <property type="entry name" value="GLUCOKINASE"/>
    <property type="match status" value="1"/>
</dbReference>
<dbReference type="InterPro" id="IPR000281">
    <property type="entry name" value="HTH_RpiR"/>
</dbReference>
<proteinExistence type="predicted"/>
<dbReference type="PROSITE" id="PS51071">
    <property type="entry name" value="HTH_RPIR"/>
    <property type="match status" value="1"/>
</dbReference>
<dbReference type="InterPro" id="IPR009057">
    <property type="entry name" value="Homeodomain-like_sf"/>
</dbReference>
<keyword evidence="3" id="KW-1185">Reference proteome</keyword>
<gene>
    <name evidence="2" type="ORF">JZO67_003767</name>
</gene>
<comment type="caution">
    <text evidence="2">The sequence shown here is derived from an EMBL/GenBank/DDBJ whole genome shotgun (WGS) entry which is preliminary data.</text>
</comment>
<dbReference type="InterPro" id="IPR047640">
    <property type="entry name" value="RpiR-like"/>
</dbReference>
<sequence>MIKRLIKVAAQESFTSPSTFIRVANKMGFDGWNELKATFLQELVYFEKNVSDIDLNIPFSRNDSVLSIASKITELKKNTYDDLLELLSYKELTKAVDFLVQKKTNHYLC</sequence>
<evidence type="ECO:0000313" key="3">
    <source>
        <dbReference type="Proteomes" id="UP000664357"/>
    </source>
</evidence>
<name>A0ABV0ET46_9ENTE</name>